<dbReference type="RefSeq" id="WP_185662093.1">
    <property type="nucleotide sequence ID" value="NZ_CAWPOO010000013.1"/>
</dbReference>
<comment type="caution">
    <text evidence="4">The sequence shown here is derived from an EMBL/GenBank/DDBJ whole genome shotgun (WGS) entry which is preliminary data.</text>
</comment>
<feature type="chain" id="PRO_5030972129" evidence="2">
    <location>
        <begin position="24"/>
        <end position="803"/>
    </location>
</feature>
<evidence type="ECO:0000256" key="2">
    <source>
        <dbReference type="SAM" id="SignalP"/>
    </source>
</evidence>
<organism evidence="4 5">
    <name type="scientific">Pelagicoccus albus</name>
    <dbReference type="NCBI Taxonomy" id="415222"/>
    <lineage>
        <taxon>Bacteria</taxon>
        <taxon>Pseudomonadati</taxon>
        <taxon>Verrucomicrobiota</taxon>
        <taxon>Opitutia</taxon>
        <taxon>Puniceicoccales</taxon>
        <taxon>Pelagicoccaceae</taxon>
        <taxon>Pelagicoccus</taxon>
    </lineage>
</organism>
<proteinExistence type="predicted"/>
<name>A0A7X1BAA8_9BACT</name>
<feature type="domain" description="GH29D-like beta-sandwich" evidence="3">
    <location>
        <begin position="559"/>
        <end position="624"/>
    </location>
</feature>
<protein>
    <submittedName>
        <fullName evidence="4">Chitobiase/beta-hexosaminidase C-terminal domain-containing protein</fullName>
    </submittedName>
</protein>
<gene>
    <name evidence="4" type="ORF">H5P27_19470</name>
</gene>
<evidence type="ECO:0000313" key="4">
    <source>
        <dbReference type="EMBL" id="MBC2608244.1"/>
    </source>
</evidence>
<evidence type="ECO:0000313" key="5">
    <source>
        <dbReference type="Proteomes" id="UP000526501"/>
    </source>
</evidence>
<keyword evidence="5" id="KW-1185">Reference proteome</keyword>
<keyword evidence="2" id="KW-0732">Signal</keyword>
<dbReference type="Pfam" id="PF13290">
    <property type="entry name" value="CHB_HEX_C_1"/>
    <property type="match status" value="1"/>
</dbReference>
<dbReference type="AlphaFoldDB" id="A0A7X1BAA8"/>
<feature type="signal peptide" evidence="2">
    <location>
        <begin position="1"/>
        <end position="23"/>
    </location>
</feature>
<dbReference type="EMBL" id="JACHVC010000013">
    <property type="protein sequence ID" value="MBC2608244.1"/>
    <property type="molecule type" value="Genomic_DNA"/>
</dbReference>
<dbReference type="InterPro" id="IPR059177">
    <property type="entry name" value="GH29D-like_dom"/>
</dbReference>
<sequence length="803" mass="86749">MNNPLRTIFLAALVLTTATLSSAATTQSLTQHGITWTFSTEVTYGEYANGDYWVIGPVTITDISPGSDGVMNGSIVNLASGRTHAFDSRISNNTYDATRNIATQLPKTVSADSTLISSISNEALASVQGSQIKTFAVLTVVSSAPPTGSFRPSYIGTDKSHRWNESDLNYDALARVSVDGMSAPSIASMSDAFAVIANEQSRSWTFRYLQASDGSPNYGRDIANKTNNALLLLNSNASDSEKRDLLVGMVQYGIDIYGIIENGGTWYADGGINCGRLAPFMVAAATLNDSGMLEKLNADNLIFQEMQQTFFVTQADINQSRYTSDGRPRTPYSSEDIGKPEWGIRHTENRSLDGDNWDAYYRDIGGGILPAITVAAKLMGLEDTINDPAMFAYAQRHIYYREGLFTQSQYYNGYDDGDAYGEGNTSKSAPFASNETLYFQKKFYFAYENAEPLSQASDTTAPTVSSVTVEEASDSAALSISVDEAASVQLTVTKISDGTYETISVGDFLTSHAISIANLDSESSYQIDLTATDSSGNSGTWQGSFTTLQPPLEWASTSPSAGIFEESTDVELSSADSSNSIYYTLDGSEPTEASALYSTSLQITESTVVKSIVVAQDGRISEVKEDYFYIGETTSSGDWLNISIHSYENQEVTIEFDARPLDSPIDGVIGLSNGSASSYSDVAAAIRFNSNGYIDARNDYQYDSVVQYPYVADHIYHFTMTLDLTAFTYTVTIKDKSTGGETVTVAQDFDFRTEQSSLNAVNNIAMKVSTLSGNTISSIQYPVPEGALPTAPVGLAARDVETP</sequence>
<evidence type="ECO:0000259" key="3">
    <source>
        <dbReference type="Pfam" id="PF13290"/>
    </source>
</evidence>
<feature type="region of interest" description="Disordered" evidence="1">
    <location>
        <begin position="321"/>
        <end position="340"/>
    </location>
</feature>
<accession>A0A7X1BAA8</accession>
<dbReference type="Proteomes" id="UP000526501">
    <property type="component" value="Unassembled WGS sequence"/>
</dbReference>
<evidence type="ECO:0000256" key="1">
    <source>
        <dbReference type="SAM" id="MobiDB-lite"/>
    </source>
</evidence>
<reference evidence="4 5" key="1">
    <citation type="submission" date="2020-07" db="EMBL/GenBank/DDBJ databases">
        <authorList>
            <person name="Feng X."/>
        </authorList>
    </citation>
    <scope>NUCLEOTIDE SEQUENCE [LARGE SCALE GENOMIC DNA]</scope>
    <source>
        <strain evidence="4 5">JCM23202</strain>
    </source>
</reference>